<name>A0ABT2HB85_9MICO</name>
<accession>A0ABT2HB85</accession>
<dbReference type="RefSeq" id="WP_259543578.1">
    <property type="nucleotide sequence ID" value="NZ_JANLCJ010000523.1"/>
</dbReference>
<dbReference type="Gene3D" id="3.90.75.20">
    <property type="match status" value="1"/>
</dbReference>
<keyword evidence="3" id="KW-1185">Reference proteome</keyword>
<dbReference type="EMBL" id="JANLCJ010000523">
    <property type="protein sequence ID" value="MCS5737233.1"/>
    <property type="molecule type" value="Genomic_DNA"/>
</dbReference>
<evidence type="ECO:0000313" key="2">
    <source>
        <dbReference type="EMBL" id="MCS5737233.1"/>
    </source>
</evidence>
<dbReference type="InterPro" id="IPR044925">
    <property type="entry name" value="His-Me_finger_sf"/>
</dbReference>
<dbReference type="Pfam" id="PF13392">
    <property type="entry name" value="HNH_3"/>
    <property type="match status" value="1"/>
</dbReference>
<dbReference type="SUPFAM" id="SSF54060">
    <property type="entry name" value="His-Me finger endonucleases"/>
    <property type="match status" value="1"/>
</dbReference>
<dbReference type="InterPro" id="IPR003615">
    <property type="entry name" value="HNH_nuc"/>
</dbReference>
<keyword evidence="2" id="KW-0378">Hydrolase</keyword>
<protein>
    <submittedName>
        <fullName evidence="2">HNH endonuclease</fullName>
    </submittedName>
</protein>
<evidence type="ECO:0000259" key="1">
    <source>
        <dbReference type="Pfam" id="PF13392"/>
    </source>
</evidence>
<feature type="domain" description="HNH nuclease" evidence="1">
    <location>
        <begin position="49"/>
        <end position="85"/>
    </location>
</feature>
<gene>
    <name evidence="2" type="ORF">N1032_26240</name>
</gene>
<evidence type="ECO:0000313" key="3">
    <source>
        <dbReference type="Proteomes" id="UP001165586"/>
    </source>
</evidence>
<sequence>MFDVKALFDYHEGDLLWRISPSNNVKVGDKAGTRGSDGYWRVSINDRLYLVHRIIYLWHNGYVPGVLDHIDRNTENNRIENLRASCHTLNGFNRGANKNSKSGIKGVSFDKARGKWKAQLKFGEESHSKRCDSMEEAISWVENLRNKLGIT</sequence>
<keyword evidence="2" id="KW-0255">Endonuclease</keyword>
<dbReference type="GO" id="GO:0004519">
    <property type="term" value="F:endonuclease activity"/>
    <property type="evidence" value="ECO:0007669"/>
    <property type="project" value="UniProtKB-KW"/>
</dbReference>
<keyword evidence="2" id="KW-0540">Nuclease</keyword>
<proteinExistence type="predicted"/>
<dbReference type="Proteomes" id="UP001165586">
    <property type="component" value="Unassembled WGS sequence"/>
</dbReference>
<comment type="caution">
    <text evidence="2">The sequence shown here is derived from an EMBL/GenBank/DDBJ whole genome shotgun (WGS) entry which is preliminary data.</text>
</comment>
<organism evidence="2 3">
    <name type="scientific">Herbiconiux daphne</name>
    <dbReference type="NCBI Taxonomy" id="2970914"/>
    <lineage>
        <taxon>Bacteria</taxon>
        <taxon>Bacillati</taxon>
        <taxon>Actinomycetota</taxon>
        <taxon>Actinomycetes</taxon>
        <taxon>Micrococcales</taxon>
        <taxon>Microbacteriaceae</taxon>
        <taxon>Herbiconiux</taxon>
    </lineage>
</organism>
<reference evidence="2" key="1">
    <citation type="submission" date="2022-08" db="EMBL/GenBank/DDBJ databases">
        <authorList>
            <person name="Deng Y."/>
            <person name="Han X.-F."/>
            <person name="Zhang Y.-Q."/>
        </authorList>
    </citation>
    <scope>NUCLEOTIDE SEQUENCE</scope>
    <source>
        <strain evidence="2">CPCC 203386</strain>
    </source>
</reference>